<accession>A0ABW8T8P1</accession>
<evidence type="ECO:0000313" key="2">
    <source>
        <dbReference type="EMBL" id="MFL0248015.1"/>
    </source>
</evidence>
<dbReference type="InterPro" id="IPR054485">
    <property type="entry name" value="FlK-like_dom"/>
</dbReference>
<keyword evidence="3" id="KW-1185">Reference proteome</keyword>
<dbReference type="RefSeq" id="WP_406770443.1">
    <property type="nucleotide sequence ID" value="NZ_JBJHZZ010000011.1"/>
</dbReference>
<dbReference type="Gene3D" id="3.10.129.10">
    <property type="entry name" value="Hotdog Thioesterase"/>
    <property type="match status" value="1"/>
</dbReference>
<dbReference type="PANTHER" id="PTHR36934:SF1">
    <property type="entry name" value="THIOESTERASE DOMAIN-CONTAINING PROTEIN"/>
    <property type="match status" value="1"/>
</dbReference>
<comment type="caution">
    <text evidence="2">The sequence shown here is derived from an EMBL/GenBank/DDBJ whole genome shotgun (WGS) entry which is preliminary data.</text>
</comment>
<dbReference type="InterPro" id="IPR029069">
    <property type="entry name" value="HotDog_dom_sf"/>
</dbReference>
<sequence length="128" mass="14044">MELKLEAGLRHEIETIVAINDTASFYGSGSLEVLATPAMIAPMENAAMKSVESELPEGFTTVGIEVNIKHIKATGVGIKVRSEALLEKIEGKRLYFKVEAYDESGKIGEGSHVRYIVNSEDFMKRLAK</sequence>
<proteinExistence type="predicted"/>
<dbReference type="Pfam" id="PF22636">
    <property type="entry name" value="FlK"/>
    <property type="match status" value="1"/>
</dbReference>
<dbReference type="InterPro" id="IPR025540">
    <property type="entry name" value="FlK"/>
</dbReference>
<dbReference type="PIRSF" id="PIRSF014972">
    <property type="entry name" value="FlK"/>
    <property type="match status" value="1"/>
</dbReference>
<feature type="domain" description="Fluoroacetyl-CoA-specific thioesterase-like" evidence="1">
    <location>
        <begin position="18"/>
        <end position="120"/>
    </location>
</feature>
<dbReference type="SUPFAM" id="SSF54637">
    <property type="entry name" value="Thioesterase/thiol ester dehydrase-isomerase"/>
    <property type="match status" value="1"/>
</dbReference>
<dbReference type="EMBL" id="JBJHZZ010000011">
    <property type="protein sequence ID" value="MFL0248015.1"/>
    <property type="molecule type" value="Genomic_DNA"/>
</dbReference>
<evidence type="ECO:0000313" key="3">
    <source>
        <dbReference type="Proteomes" id="UP001623591"/>
    </source>
</evidence>
<organism evidence="2 3">
    <name type="scientific">Candidatus Clostridium stratigraminis</name>
    <dbReference type="NCBI Taxonomy" id="3381661"/>
    <lineage>
        <taxon>Bacteria</taxon>
        <taxon>Bacillati</taxon>
        <taxon>Bacillota</taxon>
        <taxon>Clostridia</taxon>
        <taxon>Eubacteriales</taxon>
        <taxon>Clostridiaceae</taxon>
        <taxon>Clostridium</taxon>
    </lineage>
</organism>
<protein>
    <submittedName>
        <fullName evidence="2">Thioesterase family protein</fullName>
    </submittedName>
</protein>
<reference evidence="2 3" key="1">
    <citation type="submission" date="2024-11" db="EMBL/GenBank/DDBJ databases">
        <authorList>
            <person name="Heng Y.C."/>
            <person name="Lim A.C.H."/>
            <person name="Lee J.K.Y."/>
            <person name="Kittelmann S."/>
        </authorList>
    </citation>
    <scope>NUCLEOTIDE SEQUENCE [LARGE SCALE GENOMIC DNA]</scope>
    <source>
        <strain evidence="2 3">WILCCON 0185</strain>
    </source>
</reference>
<evidence type="ECO:0000259" key="1">
    <source>
        <dbReference type="Pfam" id="PF22636"/>
    </source>
</evidence>
<name>A0ABW8T8P1_9CLOT</name>
<gene>
    <name evidence="2" type="ORF">ACJDUG_13685</name>
</gene>
<dbReference type="Proteomes" id="UP001623591">
    <property type="component" value="Unassembled WGS sequence"/>
</dbReference>
<dbReference type="PANTHER" id="PTHR36934">
    <property type="entry name" value="BLR0278 PROTEIN"/>
    <property type="match status" value="1"/>
</dbReference>